<feature type="domain" description="Tyr recombinase" evidence="2">
    <location>
        <begin position="3"/>
        <end position="185"/>
    </location>
</feature>
<evidence type="ECO:0000259" key="2">
    <source>
        <dbReference type="PROSITE" id="PS51898"/>
    </source>
</evidence>
<keyword evidence="4" id="KW-1185">Reference proteome</keyword>
<accession>A0A1W1WNU5</accession>
<dbReference type="GO" id="GO:0015074">
    <property type="term" value="P:DNA integration"/>
    <property type="evidence" value="ECO:0007669"/>
    <property type="project" value="InterPro"/>
</dbReference>
<sequence>MNTVEPIRDKRQIDAIRKILAAQNLRDAAWFTLSINSGLRIGDLLHLTVGDVRETPTKWRDRIRVIEQKTGKTKDFPLSATAKKALAAYLATRPEAKPSDPLFPSRKHGRPLQRGQAWQILRDAARAVGLTDPIGTHTLRKTFGYFAYTSGVDLAIIQQILNHSSPGTTLAYIGIRREDRDAVYLGLNL</sequence>
<dbReference type="AlphaFoldDB" id="A0A1W1WNU5"/>
<dbReference type="Pfam" id="PF00589">
    <property type="entry name" value="Phage_integrase"/>
    <property type="match status" value="1"/>
</dbReference>
<dbReference type="RefSeq" id="WP_084662024.1">
    <property type="nucleotide sequence ID" value="NZ_FWWY01000002.1"/>
</dbReference>
<dbReference type="InterPro" id="IPR011010">
    <property type="entry name" value="DNA_brk_join_enz"/>
</dbReference>
<dbReference type="OrthoDB" id="9788852at2"/>
<dbReference type="CDD" id="cd01192">
    <property type="entry name" value="INT_C_like_3"/>
    <property type="match status" value="1"/>
</dbReference>
<dbReference type="GO" id="GO:0003677">
    <property type="term" value="F:DNA binding"/>
    <property type="evidence" value="ECO:0007669"/>
    <property type="project" value="InterPro"/>
</dbReference>
<dbReference type="SUPFAM" id="SSF56349">
    <property type="entry name" value="DNA breaking-rejoining enzymes"/>
    <property type="match status" value="1"/>
</dbReference>
<keyword evidence="1" id="KW-0233">DNA recombination</keyword>
<dbReference type="PANTHER" id="PTHR30349">
    <property type="entry name" value="PHAGE INTEGRASE-RELATED"/>
    <property type="match status" value="1"/>
</dbReference>
<dbReference type="InterPro" id="IPR013762">
    <property type="entry name" value="Integrase-like_cat_sf"/>
</dbReference>
<name>A0A1W1WNU5_SULTA</name>
<gene>
    <name evidence="3" type="ORF">SAMN00768000_3581</name>
</gene>
<proteinExistence type="predicted"/>
<dbReference type="PANTHER" id="PTHR30349:SF82">
    <property type="entry name" value="INTEGRASE_RECOMBINASE YOEC-RELATED"/>
    <property type="match status" value="1"/>
</dbReference>
<dbReference type="EMBL" id="FWWY01000002">
    <property type="protein sequence ID" value="SMC07994.1"/>
    <property type="molecule type" value="Genomic_DNA"/>
</dbReference>
<dbReference type="GO" id="GO:0006310">
    <property type="term" value="P:DNA recombination"/>
    <property type="evidence" value="ECO:0007669"/>
    <property type="project" value="UniProtKB-KW"/>
</dbReference>
<dbReference type="PROSITE" id="PS51898">
    <property type="entry name" value="TYR_RECOMBINASE"/>
    <property type="match status" value="1"/>
</dbReference>
<dbReference type="Gene3D" id="1.10.443.10">
    <property type="entry name" value="Intergrase catalytic core"/>
    <property type="match status" value="1"/>
</dbReference>
<dbReference type="InterPro" id="IPR002104">
    <property type="entry name" value="Integrase_catalytic"/>
</dbReference>
<organism evidence="3 4">
    <name type="scientific">Sulfobacillus thermosulfidooxidans (strain DSM 9293 / VKM B-1269 / AT-1)</name>
    <dbReference type="NCBI Taxonomy" id="929705"/>
    <lineage>
        <taxon>Bacteria</taxon>
        <taxon>Bacillati</taxon>
        <taxon>Bacillota</taxon>
        <taxon>Clostridia</taxon>
        <taxon>Eubacteriales</taxon>
        <taxon>Clostridiales Family XVII. Incertae Sedis</taxon>
        <taxon>Sulfobacillus</taxon>
    </lineage>
</organism>
<protein>
    <submittedName>
        <fullName evidence="3">Phage integrase family protein</fullName>
    </submittedName>
</protein>
<evidence type="ECO:0000313" key="3">
    <source>
        <dbReference type="EMBL" id="SMC07994.1"/>
    </source>
</evidence>
<evidence type="ECO:0000256" key="1">
    <source>
        <dbReference type="ARBA" id="ARBA00023172"/>
    </source>
</evidence>
<evidence type="ECO:0000313" key="4">
    <source>
        <dbReference type="Proteomes" id="UP000192660"/>
    </source>
</evidence>
<dbReference type="InterPro" id="IPR050090">
    <property type="entry name" value="Tyrosine_recombinase_XerCD"/>
</dbReference>
<dbReference type="Proteomes" id="UP000192660">
    <property type="component" value="Unassembled WGS sequence"/>
</dbReference>
<reference evidence="4" key="1">
    <citation type="submission" date="2017-04" db="EMBL/GenBank/DDBJ databases">
        <authorList>
            <person name="Varghese N."/>
            <person name="Submissions S."/>
        </authorList>
    </citation>
    <scope>NUCLEOTIDE SEQUENCE [LARGE SCALE GENOMIC DNA]</scope>
    <source>
        <strain evidence="4">DSM 9293</strain>
    </source>
</reference>